<name>D4BSH5_BIFBR</name>
<reference evidence="1 2" key="1">
    <citation type="submission" date="2010-02" db="EMBL/GenBank/DDBJ databases">
        <authorList>
            <person name="Weinstock G."/>
            <person name="Sodergren E."/>
            <person name="Clifton S."/>
            <person name="Fulton L."/>
            <person name="Fulton B."/>
            <person name="Courtney L."/>
            <person name="Fronick C."/>
            <person name="Harrison M."/>
            <person name="Strong C."/>
            <person name="Farmer C."/>
            <person name="Delahaunty K."/>
            <person name="Markovic C."/>
            <person name="Hall O."/>
            <person name="Minx P."/>
            <person name="Tomlinson C."/>
            <person name="Mitreva M."/>
            <person name="Nelson J."/>
            <person name="Hou S."/>
            <person name="Wollam A."/>
            <person name="Pepin K.H."/>
            <person name="Johnson M."/>
            <person name="Bhonagiri V."/>
            <person name="Zhang X."/>
            <person name="Suruliraj S."/>
            <person name="Warren W."/>
            <person name="Chinwalla A."/>
            <person name="Mardis E.R."/>
            <person name="Wilson R.K."/>
        </authorList>
    </citation>
    <scope>NUCLEOTIDE SEQUENCE [LARGE SCALE GENOMIC DNA]</scope>
    <source>
        <strain evidence="1 2">DSM 20213</strain>
    </source>
</reference>
<feature type="non-terminal residue" evidence="1">
    <location>
        <position position="1"/>
    </location>
</feature>
<organism evidence="1 2">
    <name type="scientific">Bifidobacterium breve DSM 20213 = JCM 1192</name>
    <dbReference type="NCBI Taxonomy" id="518634"/>
    <lineage>
        <taxon>Bacteria</taxon>
        <taxon>Bacillati</taxon>
        <taxon>Actinomycetota</taxon>
        <taxon>Actinomycetes</taxon>
        <taxon>Bifidobacteriales</taxon>
        <taxon>Bifidobacteriaceae</taxon>
        <taxon>Bifidobacterium</taxon>
    </lineage>
</organism>
<dbReference type="EMBL" id="ACCG02000028">
    <property type="protein sequence ID" value="EFE88084.1"/>
    <property type="molecule type" value="Genomic_DNA"/>
</dbReference>
<comment type="caution">
    <text evidence="1">The sequence shown here is derived from an EMBL/GenBank/DDBJ whole genome shotgun (WGS) entry which is preliminary data.</text>
</comment>
<dbReference type="HOGENOM" id="CLU_3192711_0_0_11"/>
<proteinExistence type="predicted"/>
<protein>
    <submittedName>
        <fullName evidence="1">Uncharacterized protein</fullName>
    </submittedName>
</protein>
<accession>D4BSH5</accession>
<keyword evidence="2" id="KW-1185">Reference proteome</keyword>
<dbReference type="Proteomes" id="UP000003191">
    <property type="component" value="Unassembled WGS sequence"/>
</dbReference>
<sequence>ECDMWKEECAKANMEIQETVSELQTVKKHLDSARIVVKKVKELLR</sequence>
<dbReference type="AlphaFoldDB" id="D4BSH5"/>
<gene>
    <name evidence="1" type="ORF">BIFBRE_05067</name>
</gene>
<evidence type="ECO:0000313" key="1">
    <source>
        <dbReference type="EMBL" id="EFE88084.1"/>
    </source>
</evidence>
<evidence type="ECO:0000313" key="2">
    <source>
        <dbReference type="Proteomes" id="UP000003191"/>
    </source>
</evidence>